<accession>A0A0R1SKQ1</accession>
<dbReference type="STRING" id="1423815.FC27_GL000485"/>
<feature type="transmembrane region" description="Helical" evidence="1">
    <location>
        <begin position="40"/>
        <end position="61"/>
    </location>
</feature>
<feature type="transmembrane region" description="Helical" evidence="1">
    <location>
        <begin position="88"/>
        <end position="109"/>
    </location>
</feature>
<keyword evidence="1" id="KW-0812">Transmembrane</keyword>
<reference evidence="2 3" key="1">
    <citation type="journal article" date="2015" name="Genome Announc.">
        <title>Expanding the biotechnology potential of lactobacilli through comparative genomics of 213 strains and associated genera.</title>
        <authorList>
            <person name="Sun Z."/>
            <person name="Harris H.M."/>
            <person name="McCann A."/>
            <person name="Guo C."/>
            <person name="Argimon S."/>
            <person name="Zhang W."/>
            <person name="Yang X."/>
            <person name="Jeffery I.B."/>
            <person name="Cooney J.C."/>
            <person name="Kagawa T.F."/>
            <person name="Liu W."/>
            <person name="Song Y."/>
            <person name="Salvetti E."/>
            <person name="Wrobel A."/>
            <person name="Rasinkangas P."/>
            <person name="Parkhill J."/>
            <person name="Rea M.C."/>
            <person name="O'Sullivan O."/>
            <person name="Ritari J."/>
            <person name="Douillard F.P."/>
            <person name="Paul Ross R."/>
            <person name="Yang R."/>
            <person name="Briner A.E."/>
            <person name="Felis G.E."/>
            <person name="de Vos W.M."/>
            <person name="Barrangou R."/>
            <person name="Klaenhammer T.R."/>
            <person name="Caufield P.W."/>
            <person name="Cui Y."/>
            <person name="Zhang H."/>
            <person name="O'Toole P.W."/>
        </authorList>
    </citation>
    <scope>NUCLEOTIDE SEQUENCE [LARGE SCALE GENOMIC DNA]</scope>
    <source>
        <strain evidence="2 3">DSM 14857</strain>
    </source>
</reference>
<protein>
    <submittedName>
        <fullName evidence="2">Uncharacterized protein</fullName>
    </submittedName>
</protein>
<feature type="transmembrane region" description="Helical" evidence="1">
    <location>
        <begin position="121"/>
        <end position="142"/>
    </location>
</feature>
<feature type="transmembrane region" description="Helical" evidence="1">
    <location>
        <begin position="12"/>
        <end position="28"/>
    </location>
</feature>
<gene>
    <name evidence="2" type="ORF">FC27_GL000485</name>
</gene>
<dbReference type="eggNOG" id="ENOG5032K1Z">
    <property type="taxonomic scope" value="Bacteria"/>
</dbReference>
<dbReference type="Proteomes" id="UP000051647">
    <property type="component" value="Unassembled WGS sequence"/>
</dbReference>
<dbReference type="PATRIC" id="fig|1423815.3.peg.492"/>
<name>A0A0R1SKQ1_9LACO</name>
<dbReference type="EMBL" id="AZFA01000013">
    <property type="protein sequence ID" value="KRL66611.1"/>
    <property type="molecule type" value="Genomic_DNA"/>
</dbReference>
<keyword evidence="1" id="KW-0472">Membrane</keyword>
<evidence type="ECO:0000313" key="2">
    <source>
        <dbReference type="EMBL" id="KRL66611.1"/>
    </source>
</evidence>
<sequence length="149" mass="17185">MKRFSIQQIRHKWILVISLAVFFVTYLIDLMSPREKPVTLFIVGAIVATLIAAVWAIVNYVTHLQVNPFYHDDTGKKQPIFQPKTHQYLFFWGSIAVLIGVILFILIFLNQNLALPWVVDLSVTLVCYGAGFYLSFFLYMLLDNLLSKK</sequence>
<dbReference type="RefSeq" id="WP_010624490.1">
    <property type="nucleotide sequence ID" value="NZ_AZFA01000013.1"/>
</dbReference>
<dbReference type="OrthoDB" id="1895162at2"/>
<keyword evidence="3" id="KW-1185">Reference proteome</keyword>
<evidence type="ECO:0000256" key="1">
    <source>
        <dbReference type="SAM" id="Phobius"/>
    </source>
</evidence>
<organism evidence="2 3">
    <name type="scientific">Companilactobacillus versmoldensis DSM 14857 = KCTC 3814</name>
    <dbReference type="NCBI Taxonomy" id="1423815"/>
    <lineage>
        <taxon>Bacteria</taxon>
        <taxon>Bacillati</taxon>
        <taxon>Bacillota</taxon>
        <taxon>Bacilli</taxon>
        <taxon>Lactobacillales</taxon>
        <taxon>Lactobacillaceae</taxon>
        <taxon>Companilactobacillus</taxon>
    </lineage>
</organism>
<keyword evidence="1" id="KW-1133">Transmembrane helix</keyword>
<comment type="caution">
    <text evidence="2">The sequence shown here is derived from an EMBL/GenBank/DDBJ whole genome shotgun (WGS) entry which is preliminary data.</text>
</comment>
<dbReference type="AlphaFoldDB" id="A0A0R1SKQ1"/>
<evidence type="ECO:0000313" key="3">
    <source>
        <dbReference type="Proteomes" id="UP000051647"/>
    </source>
</evidence>
<proteinExistence type="predicted"/>